<feature type="domain" description="SusD-like N-terminal" evidence="8">
    <location>
        <begin position="100"/>
        <end position="253"/>
    </location>
</feature>
<dbReference type="Pfam" id="PF14322">
    <property type="entry name" value="SusD-like_3"/>
    <property type="match status" value="1"/>
</dbReference>
<evidence type="ECO:0000256" key="1">
    <source>
        <dbReference type="ARBA" id="ARBA00004442"/>
    </source>
</evidence>
<comment type="similarity">
    <text evidence="2">Belongs to the SusD family.</text>
</comment>
<evidence type="ECO:0000259" key="8">
    <source>
        <dbReference type="Pfam" id="PF14322"/>
    </source>
</evidence>
<accession>A0A2Z3GH20</accession>
<dbReference type="Proteomes" id="UP000245999">
    <property type="component" value="Chromosome"/>
</dbReference>
<dbReference type="CDD" id="cd08977">
    <property type="entry name" value="SusD"/>
    <property type="match status" value="1"/>
</dbReference>
<evidence type="ECO:0000256" key="5">
    <source>
        <dbReference type="ARBA" id="ARBA00023237"/>
    </source>
</evidence>
<dbReference type="InterPro" id="IPR033985">
    <property type="entry name" value="SusD-like_N"/>
</dbReference>
<evidence type="ECO:0000256" key="2">
    <source>
        <dbReference type="ARBA" id="ARBA00006275"/>
    </source>
</evidence>
<evidence type="ECO:0000256" key="6">
    <source>
        <dbReference type="SAM" id="SignalP"/>
    </source>
</evidence>
<dbReference type="GO" id="GO:0009279">
    <property type="term" value="C:cell outer membrane"/>
    <property type="evidence" value="ECO:0007669"/>
    <property type="project" value="UniProtKB-SubCell"/>
</dbReference>
<dbReference type="OrthoDB" id="9792139at2"/>
<comment type="subcellular location">
    <subcellularLocation>
        <location evidence="1">Cell outer membrane</location>
    </subcellularLocation>
</comment>
<keyword evidence="4" id="KW-0472">Membrane</keyword>
<dbReference type="AlphaFoldDB" id="A0A2Z3GH20"/>
<dbReference type="InterPro" id="IPR012944">
    <property type="entry name" value="SusD_RagB_dom"/>
</dbReference>
<sequence>MKLSIKNKATAAACATFLALGTFSCQTDLLSPVPTTVLSDQVVFSTPARIGLQVNNMYAYAKTGSFLGGRYQIYGDIRANDFVNRTSNGVTGLGVWNHTLTEASQNDVIATWGAAYAAINQANVFLAGLDKNAALFVAPAFAANYATTANNYRGEARLLRALSYYSLLQLYARPYTDGGGTKPGLPLRILAETGPQNNNLARSTVAEVYAQILSDLTFAEQNLPLTYGTTDPSLNVTRAHRNTAIALKTRVYLSMGRYADVITEANKLVPAAAPFAAPSGVPNALNSSVVAVFAGSQLTTESILSFPFTAQDPPGTQNQLAYYYLPAPLGNGEYGLNTAAGSIYANTNWAATDARRVNFVTKSGTEYFLSKYPTGTPYIDKAPVIRYAEVLLNLAEARVRSTNTVDAQALLLLNAVRTRSSATAYTTADLSTVAATTDALLLERRIEFLGEGLRNGDLLRLGATIPGKGSVGAVEPTNVLYVWPIPSTELATNALMTRN</sequence>
<feature type="signal peptide" evidence="6">
    <location>
        <begin position="1"/>
        <end position="27"/>
    </location>
</feature>
<gene>
    <name evidence="9" type="ORF">DDQ68_10555</name>
</gene>
<dbReference type="Pfam" id="PF07980">
    <property type="entry name" value="SusD_RagB"/>
    <property type="match status" value="1"/>
</dbReference>
<reference evidence="10" key="1">
    <citation type="submission" date="2018-04" db="EMBL/GenBank/DDBJ databases">
        <title>Complete genome of Antarctic heterotrophic bacterium Hymenobacter nivis.</title>
        <authorList>
            <person name="Terashima M."/>
        </authorList>
    </citation>
    <scope>NUCLEOTIDE SEQUENCE [LARGE SCALE GENOMIC DNA]</scope>
    <source>
        <strain evidence="10">NBRC 111535</strain>
    </source>
</reference>
<evidence type="ECO:0000256" key="4">
    <source>
        <dbReference type="ARBA" id="ARBA00023136"/>
    </source>
</evidence>
<dbReference type="RefSeq" id="WP_109656266.1">
    <property type="nucleotide sequence ID" value="NZ_CP029145.1"/>
</dbReference>
<dbReference type="Gene3D" id="1.25.40.390">
    <property type="match status" value="1"/>
</dbReference>
<feature type="chain" id="PRO_5016254587" evidence="6">
    <location>
        <begin position="28"/>
        <end position="499"/>
    </location>
</feature>
<dbReference type="EMBL" id="CP029145">
    <property type="protein sequence ID" value="AWM33179.1"/>
    <property type="molecule type" value="Genomic_DNA"/>
</dbReference>
<organism evidence="9 10">
    <name type="scientific">Hymenobacter nivis</name>
    <dbReference type="NCBI Taxonomy" id="1850093"/>
    <lineage>
        <taxon>Bacteria</taxon>
        <taxon>Pseudomonadati</taxon>
        <taxon>Bacteroidota</taxon>
        <taxon>Cytophagia</taxon>
        <taxon>Cytophagales</taxon>
        <taxon>Hymenobacteraceae</taxon>
        <taxon>Hymenobacter</taxon>
    </lineage>
</organism>
<evidence type="ECO:0000313" key="10">
    <source>
        <dbReference type="Proteomes" id="UP000245999"/>
    </source>
</evidence>
<evidence type="ECO:0000313" key="9">
    <source>
        <dbReference type="EMBL" id="AWM33179.1"/>
    </source>
</evidence>
<feature type="domain" description="RagB/SusD" evidence="7">
    <location>
        <begin position="381"/>
        <end position="461"/>
    </location>
</feature>
<keyword evidence="10" id="KW-1185">Reference proteome</keyword>
<name>A0A2Z3GH20_9BACT</name>
<proteinExistence type="inferred from homology"/>
<dbReference type="InterPro" id="IPR011990">
    <property type="entry name" value="TPR-like_helical_dom_sf"/>
</dbReference>
<evidence type="ECO:0000256" key="3">
    <source>
        <dbReference type="ARBA" id="ARBA00022729"/>
    </source>
</evidence>
<dbReference type="PROSITE" id="PS51257">
    <property type="entry name" value="PROKAR_LIPOPROTEIN"/>
    <property type="match status" value="1"/>
</dbReference>
<dbReference type="KEGG" id="hnv:DDQ68_10555"/>
<evidence type="ECO:0000259" key="7">
    <source>
        <dbReference type="Pfam" id="PF07980"/>
    </source>
</evidence>
<protein>
    <submittedName>
        <fullName evidence="9">RagB/SusD family nutrient uptake outer membrane protein</fullName>
    </submittedName>
</protein>
<keyword evidence="3 6" id="KW-0732">Signal</keyword>
<keyword evidence="5" id="KW-0998">Cell outer membrane</keyword>
<dbReference type="SUPFAM" id="SSF48452">
    <property type="entry name" value="TPR-like"/>
    <property type="match status" value="1"/>
</dbReference>